<sequence length="314" mass="35933">MSSVSDMSSYKCTLSHDALEKAKIELNEDPNTRHIEVITLKKRLEKCPGLQSRMDVKFLVRFLRARKFDQEKTFVLVKNYYTARVQHPEIFDDVKPSRVQYLFENGAFEVLEQPDINGCAVVIMRPALWNTEYYPSTDISKAMYVFLSKVLENENVQVNGIHGVMNLGGFTMKHVAHFTPSLAKSMIQLFQDILPMRLTRLDFVKEPAYFDIPFAVAKVFLKDKIVKRFVKNGINLEKLYATIDPKFLPTDFHGQLPILNDKAWLDDLLASDAQFEEENKFGFVQMNVNKGKSVSKSGDADMQGLGGTFKKLNI</sequence>
<dbReference type="InterPro" id="IPR036865">
    <property type="entry name" value="CRAL-TRIO_dom_sf"/>
</dbReference>
<dbReference type="PANTHER" id="PTHR10174:SF130">
    <property type="entry name" value="ALPHA-TOCOPHEROL TRANSFER PROTEIN-LIKE"/>
    <property type="match status" value="1"/>
</dbReference>
<dbReference type="EMBL" id="HACG01039164">
    <property type="protein sequence ID" value="CEK86029.1"/>
    <property type="molecule type" value="Transcribed_RNA"/>
</dbReference>
<dbReference type="EMBL" id="HACG01039168">
    <property type="protein sequence ID" value="CEK86033.1"/>
    <property type="molecule type" value="Transcribed_RNA"/>
</dbReference>
<dbReference type="SMART" id="SM00516">
    <property type="entry name" value="SEC14"/>
    <property type="match status" value="1"/>
</dbReference>
<evidence type="ECO:0000313" key="4">
    <source>
        <dbReference type="EMBL" id="CEK86029.1"/>
    </source>
</evidence>
<dbReference type="PRINTS" id="PR00180">
    <property type="entry name" value="CRETINALDHBP"/>
</dbReference>
<organism evidence="3">
    <name type="scientific">Arion vulgaris</name>
    <dbReference type="NCBI Taxonomy" id="1028688"/>
    <lineage>
        <taxon>Eukaryota</taxon>
        <taxon>Metazoa</taxon>
        <taxon>Spiralia</taxon>
        <taxon>Lophotrochozoa</taxon>
        <taxon>Mollusca</taxon>
        <taxon>Gastropoda</taxon>
        <taxon>Heterobranchia</taxon>
        <taxon>Euthyneura</taxon>
        <taxon>Panpulmonata</taxon>
        <taxon>Eupulmonata</taxon>
        <taxon>Stylommatophora</taxon>
        <taxon>Helicina</taxon>
        <taxon>Arionoidea</taxon>
        <taxon>Arionidae</taxon>
        <taxon>Arion</taxon>
    </lineage>
</organism>
<evidence type="ECO:0000313" key="5">
    <source>
        <dbReference type="EMBL" id="CEK86033.1"/>
    </source>
</evidence>
<feature type="domain" description="CRAL-TRIO" evidence="1">
    <location>
        <begin position="98"/>
        <end position="260"/>
    </location>
</feature>
<dbReference type="CDD" id="cd00170">
    <property type="entry name" value="SEC14"/>
    <property type="match status" value="1"/>
</dbReference>
<dbReference type="Gene3D" id="1.10.8.20">
    <property type="entry name" value="N-terminal domain of phosphatidylinositol transfer protein sec14p"/>
    <property type="match status" value="1"/>
</dbReference>
<proteinExistence type="predicted"/>
<accession>A0A0B7AZJ9</accession>
<dbReference type="Pfam" id="PF03765">
    <property type="entry name" value="CRAL_TRIO_N"/>
    <property type="match status" value="1"/>
</dbReference>
<dbReference type="GO" id="GO:0016020">
    <property type="term" value="C:membrane"/>
    <property type="evidence" value="ECO:0007669"/>
    <property type="project" value="TreeGrafter"/>
</dbReference>
<dbReference type="GO" id="GO:1902936">
    <property type="term" value="F:phosphatidylinositol bisphosphate binding"/>
    <property type="evidence" value="ECO:0007669"/>
    <property type="project" value="TreeGrafter"/>
</dbReference>
<evidence type="ECO:0000259" key="1">
    <source>
        <dbReference type="PROSITE" id="PS50191"/>
    </source>
</evidence>
<reference evidence="3" key="1">
    <citation type="submission" date="2014-12" db="EMBL/GenBank/DDBJ databases">
        <title>Insight into the proteome of Arion vulgaris.</title>
        <authorList>
            <person name="Aradska J."/>
            <person name="Bulat T."/>
            <person name="Smidak R."/>
            <person name="Sarate P."/>
            <person name="Gangsoo J."/>
            <person name="Sialana F."/>
            <person name="Bilban M."/>
            <person name="Lubec G."/>
        </authorList>
    </citation>
    <scope>NUCLEOTIDE SEQUENCE</scope>
    <source>
        <tissue evidence="3">Skin</tissue>
    </source>
</reference>
<dbReference type="Pfam" id="PF00650">
    <property type="entry name" value="CRAL_TRIO"/>
    <property type="match status" value="1"/>
</dbReference>
<dbReference type="EMBL" id="HACG01039159">
    <property type="protein sequence ID" value="CEK86024.1"/>
    <property type="molecule type" value="Transcribed_RNA"/>
</dbReference>
<dbReference type="AlphaFoldDB" id="A0A0B7AZJ9"/>
<evidence type="ECO:0000313" key="2">
    <source>
        <dbReference type="EMBL" id="CEK86024.1"/>
    </source>
</evidence>
<dbReference type="SMART" id="SM01100">
    <property type="entry name" value="CRAL_TRIO_N"/>
    <property type="match status" value="1"/>
</dbReference>
<gene>
    <name evidence="3" type="primary">ORF151395</name>
    <name evidence="2" type="synonym">ORF151389</name>
    <name evidence="4" type="synonym">ORF151403</name>
    <name evidence="5" type="synonym">ORF151413</name>
</gene>
<name>A0A0B7AZJ9_9EUPU</name>
<dbReference type="SUPFAM" id="SSF46938">
    <property type="entry name" value="CRAL/TRIO N-terminal domain"/>
    <property type="match status" value="1"/>
</dbReference>
<dbReference type="PANTHER" id="PTHR10174">
    <property type="entry name" value="ALPHA-TOCOPHEROL TRANSFER PROTEIN-RELATED"/>
    <property type="match status" value="1"/>
</dbReference>
<dbReference type="InterPro" id="IPR001251">
    <property type="entry name" value="CRAL-TRIO_dom"/>
</dbReference>
<dbReference type="EMBL" id="HACG01039162">
    <property type="protein sequence ID" value="CEK86027.1"/>
    <property type="molecule type" value="Transcribed_RNA"/>
</dbReference>
<dbReference type="Gene3D" id="1.20.5.1200">
    <property type="entry name" value="Alpha-tocopherol transfer"/>
    <property type="match status" value="1"/>
</dbReference>
<dbReference type="PROSITE" id="PS50191">
    <property type="entry name" value="CRAL_TRIO"/>
    <property type="match status" value="1"/>
</dbReference>
<evidence type="ECO:0000313" key="3">
    <source>
        <dbReference type="EMBL" id="CEK86027.1"/>
    </source>
</evidence>
<dbReference type="Gene3D" id="3.40.525.10">
    <property type="entry name" value="CRAL-TRIO lipid binding domain"/>
    <property type="match status" value="1"/>
</dbReference>
<protein>
    <recommendedName>
        <fullName evidence="1">CRAL-TRIO domain-containing protein</fullName>
    </recommendedName>
</protein>
<dbReference type="InterPro" id="IPR011074">
    <property type="entry name" value="CRAL/TRIO_N_dom"/>
</dbReference>
<dbReference type="SUPFAM" id="SSF52087">
    <property type="entry name" value="CRAL/TRIO domain"/>
    <property type="match status" value="1"/>
</dbReference>
<dbReference type="InterPro" id="IPR036273">
    <property type="entry name" value="CRAL/TRIO_N_dom_sf"/>
</dbReference>